<dbReference type="InterPro" id="IPR011505">
    <property type="entry name" value="Peptidase_M26_C_dom"/>
</dbReference>
<evidence type="ECO:0000256" key="9">
    <source>
        <dbReference type="ARBA" id="ARBA00022729"/>
    </source>
</evidence>
<keyword evidence="6 20" id="KW-0645">Protease</keyword>
<reference evidence="20 21" key="1">
    <citation type="submission" date="2018-11" db="EMBL/GenBank/DDBJ databases">
        <title>Species Designations Belie Phenotypic and Genotypic Heterogeneity in Oral Streptococci.</title>
        <authorList>
            <person name="Velsko I."/>
        </authorList>
    </citation>
    <scope>NUCLEOTIDE SEQUENCE [LARGE SCALE GENOMIC DNA]</scope>
    <source>
        <strain evidence="20 21">BCC20</strain>
    </source>
</reference>
<keyword evidence="9" id="KW-0732">Signal</keyword>
<organism evidence="20 21">
    <name type="scientific">Streptococcus sanguinis</name>
    <dbReference type="NCBI Taxonomy" id="1305"/>
    <lineage>
        <taxon>Bacteria</taxon>
        <taxon>Bacillati</taxon>
        <taxon>Bacillota</taxon>
        <taxon>Bacilli</taxon>
        <taxon>Lactobacillales</taxon>
        <taxon>Streptococcaceae</taxon>
        <taxon>Streptococcus</taxon>
    </lineage>
</organism>
<evidence type="ECO:0000256" key="10">
    <source>
        <dbReference type="ARBA" id="ARBA00022801"/>
    </source>
</evidence>
<evidence type="ECO:0000256" key="5">
    <source>
        <dbReference type="ARBA" id="ARBA00022525"/>
    </source>
</evidence>
<dbReference type="PROSITE" id="PS51109">
    <property type="entry name" value="G5"/>
    <property type="match status" value="1"/>
</dbReference>
<dbReference type="Gene3D" id="2.20.230.10">
    <property type="entry name" value="Resuscitation-promoting factor rpfb"/>
    <property type="match status" value="1"/>
</dbReference>
<comment type="caution">
    <text evidence="20">The sequence shown here is derived from an EMBL/GenBank/DDBJ whole genome shotgun (WGS) entry which is preliminary data.</text>
</comment>
<evidence type="ECO:0000256" key="4">
    <source>
        <dbReference type="ARBA" id="ARBA00022512"/>
    </source>
</evidence>
<feature type="region of interest" description="Disordered" evidence="16">
    <location>
        <begin position="514"/>
        <end position="549"/>
    </location>
</feature>
<gene>
    <name evidence="20" type="primary">iga_2</name>
    <name evidence="20" type="ORF">D8881_05410</name>
</gene>
<evidence type="ECO:0000256" key="7">
    <source>
        <dbReference type="ARBA" id="ARBA00022692"/>
    </source>
</evidence>
<dbReference type="GO" id="GO:0006508">
    <property type="term" value="P:proteolysis"/>
    <property type="evidence" value="ECO:0007669"/>
    <property type="project" value="UniProtKB-KW"/>
</dbReference>
<dbReference type="GO" id="GO:0016020">
    <property type="term" value="C:membrane"/>
    <property type="evidence" value="ECO:0007669"/>
    <property type="project" value="UniProtKB-SubCell"/>
</dbReference>
<evidence type="ECO:0000256" key="11">
    <source>
        <dbReference type="ARBA" id="ARBA00022833"/>
    </source>
</evidence>
<comment type="similarity">
    <text evidence="3">Belongs to the peptidase M26 family.</text>
</comment>
<keyword evidence="10 20" id="KW-0378">Hydrolase</keyword>
<feature type="compositionally biased region" description="Low complexity" evidence="16">
    <location>
        <begin position="514"/>
        <end position="530"/>
    </location>
</feature>
<feature type="domain" description="Gram-positive cocci surface proteins LPxTG" evidence="18">
    <location>
        <begin position="96"/>
        <end position="134"/>
    </location>
</feature>
<keyword evidence="14" id="KW-0572">Peptidoglycan-anchor</keyword>
<keyword evidence="12 17" id="KW-1133">Transmembrane helix</keyword>
<dbReference type="Proteomes" id="UP000280549">
    <property type="component" value="Unassembled WGS sequence"/>
</dbReference>
<dbReference type="InterPro" id="IPR011098">
    <property type="entry name" value="G5_dom"/>
</dbReference>
<accession>A0ABD7JMM1</accession>
<dbReference type="Gene3D" id="2.160.20.110">
    <property type="match status" value="1"/>
</dbReference>
<dbReference type="InterPro" id="IPR005877">
    <property type="entry name" value="YSIRK_signal_dom"/>
</dbReference>
<dbReference type="Pfam" id="PF07581">
    <property type="entry name" value="Glug"/>
    <property type="match status" value="1"/>
</dbReference>
<name>A0ABD7JMM1_STRSA</name>
<proteinExistence type="inferred from homology"/>
<dbReference type="InterPro" id="IPR008006">
    <property type="entry name" value="Peptidase_M26_N_dom"/>
</dbReference>
<evidence type="ECO:0000256" key="3">
    <source>
        <dbReference type="ARBA" id="ARBA00005425"/>
    </source>
</evidence>
<dbReference type="Pfam" id="PF07580">
    <property type="entry name" value="Peptidase_M26_C"/>
    <property type="match status" value="1"/>
</dbReference>
<feature type="compositionally biased region" description="Basic and acidic residues" evidence="16">
    <location>
        <begin position="532"/>
        <end position="549"/>
    </location>
</feature>
<evidence type="ECO:0000256" key="16">
    <source>
        <dbReference type="SAM" id="MobiDB-lite"/>
    </source>
</evidence>
<dbReference type="Pfam" id="PF07501">
    <property type="entry name" value="G5"/>
    <property type="match status" value="1"/>
</dbReference>
<dbReference type="Pfam" id="PF05342">
    <property type="entry name" value="Peptidase_M26_N"/>
    <property type="match status" value="1"/>
</dbReference>
<keyword evidence="11" id="KW-0862">Zinc</keyword>
<evidence type="ECO:0000256" key="12">
    <source>
        <dbReference type="ARBA" id="ARBA00022989"/>
    </source>
</evidence>
<evidence type="ECO:0000313" key="20">
    <source>
        <dbReference type="EMBL" id="RSI25697.1"/>
    </source>
</evidence>
<evidence type="ECO:0000256" key="6">
    <source>
        <dbReference type="ARBA" id="ARBA00022670"/>
    </source>
</evidence>
<dbReference type="Pfam" id="PF00746">
    <property type="entry name" value="Gram_pos_anchor"/>
    <property type="match status" value="1"/>
</dbReference>
<evidence type="ECO:0000256" key="17">
    <source>
        <dbReference type="SAM" id="Phobius"/>
    </source>
</evidence>
<keyword evidence="4" id="KW-0134">Cell wall</keyword>
<dbReference type="EC" id="3.4.24.13" evidence="20"/>
<feature type="transmembrane region" description="Helical" evidence="17">
    <location>
        <begin position="133"/>
        <end position="151"/>
    </location>
</feature>
<keyword evidence="5" id="KW-0964">Secreted</keyword>
<keyword evidence="13" id="KW-0482">Metalloprotease</keyword>
<comment type="subcellular location">
    <subcellularLocation>
        <location evidence="2">Membrane</location>
        <topology evidence="2">Multi-pass membrane protein</topology>
    </subcellularLocation>
</comment>
<evidence type="ECO:0000313" key="21">
    <source>
        <dbReference type="Proteomes" id="UP000280549"/>
    </source>
</evidence>
<dbReference type="InterPro" id="IPR019931">
    <property type="entry name" value="LPXTG_anchor"/>
</dbReference>
<dbReference type="Pfam" id="PF04650">
    <property type="entry name" value="YSIRK_signal"/>
    <property type="match status" value="1"/>
</dbReference>
<dbReference type="RefSeq" id="WP_125330323.1">
    <property type="nucleotide sequence ID" value="NZ_CP076612.1"/>
</dbReference>
<evidence type="ECO:0000256" key="1">
    <source>
        <dbReference type="ARBA" id="ARBA00001947"/>
    </source>
</evidence>
<protein>
    <submittedName>
        <fullName evidence="20">Immunoglobulin A1 protease</fullName>
        <ecNumber evidence="20">3.4.24.13</ecNumber>
    </submittedName>
</protein>
<dbReference type="InterPro" id="IPR011493">
    <property type="entry name" value="GLUG"/>
</dbReference>
<sequence length="1834" mass="203992">MKKFFGEKQTRFAFRKLAVGLVSAAISSLFFVSIVGVDSVQAQEKLNVHYKYVTDTEITPQEKELIVSGFPKMPEGNEETYYLIYRLNSNVGAKTLPNTGDNNNSNTMMTAGLLTTIGLVVFVVSKRKVKSKFLLTVLVGAGVGGGFILSVDALENGILLQYNAEYQVSAGESLPSPSEISGYTYVGYIKDESIKKLLGNKILDNQQNANLDKETLNQNKKLDYSLSFDKNALKNHTLGVNTIEPQDEVLSGRVAKPELLYKEETVETEIAFGEQIQENPDLAEGTVKVKQEGKTGRKIEVVRIFTVDNAEVSREVLSTKIEEATPQIVEKGTKKLESPNEKPVASNLVQPEQVAPLPEYTGVQAGAIVDPEQVPSLPEYTGALSGAIVEPEQIEPEIGGVQSGAIVEPEQVTSLPEYTGVQSGAVVAPEQVTSLPEYTGTQAGAVVSPEQVTPLPEYTEVQAGAVVEPEQVAPLPEYTGTQSGAIVEPEQVTPLPEYTGVQAGAIVEPEQVEPPQEYTGNIEPAAPEAENPAEKAQEPKEQKQEPEKHVELRNVSELELYSLTDGKYKQHVSLDTIPSNQDNYFVKVKSSKFKDVFLPISSIVDSTKDGQPVYKITASAEKLKQDIDNKYEDNYTFYLAKKAEKEVTNFTSFSNLVQAINNDLNGTYYLGASLNANEIELENGASSYINGTFTGKLIGSKDGKNYAIYNLKKPLFNTLSAATVENLTLKDVNISGKSDIGALANEANNATRINNVHVDGVLAGERGIGGLVWKADNSKITNSSFKGRIINSYETRSPYNIGGLVGQLTGINAVVDKSKATIAISSNADSTNQTVGGLAGLVEKDALISNSYAEGNINNVKRFGSVAGVAGYLWDRDSSEERHAGRLHNVLSDVNVMNGNAISGYHYRGMRITDSYSNKDNRVYKVTLEKDEVVTKESLEERGTILDASQIASKKSEINSLSVPAVETLLTSTNKESDFSKVEGYQASRALAYKNIEKLLPFYNKATIVKYGNLVKEDSALFKKEVLSAVMMKNNEVITDIASHKEAANKLLLHYKDHTFEKLDLTYQSDFSKLAEYRVGDTGLIYTPNQFLQNHSSIVNEVLPDLRAVDYQSEAIRNTLGISSGVPLTELYLEEQFTKTKGNLANTLEKLLSADAVIASENQTINGYVVDKIKRNKEALLLGLTYLERWYNFNYGDVNIKDLVMYHMDFFGKGNVSPLDTIIELGKSGYNNLLAKNNVDAYSISLANNNATKDLFSTLANYREVFLPNKTNNQWFKEQTKAYIVEEKSAIDEVSVKQEQAGSKYSIGVYDRITSDTWKYRNMVLPLLTMPERSVFVISTISSLGFGAYDRYRNNEHRAGAELNKFVEDNAQETAKRQRDHYDYWYRILDEQGREKLYRNILVYDAYKFGDDTTVDKATVEAQFDSSNPAMKYFFGPVGNKVVHNKHGAYATGDSVYYMGYRMLDKDGAITYTHEMTHDSDNEIYLGGYGRRSGLGPEFFAKGLLQAPDHPDDATITVNSILKYDKNDATEKSRLQVLDPTKRFRDADDLKNYVHNMFDVIYMLEYLEGMSIVNHLSDVQKVNALRKVENKYVRDADGNDVYATNVIKNITMADAQKLNSFDSLIENDILSAREYKNGDVERNGYHTIKLFSPIYSALSSEKGTPGDLMGRRMAYELLAAKGFKDGMVPYISNQYEDDAKQNGKTISIYGKTRGLVTDDLVLRKVFNGQFNNWTEFKKAMYEERKNKFDSLNKVTFDDTRQPWTSYATKTISTVGELQALMDEAVLKDANDNWYSWSGYKPEHDSAVHKLKKAVFKAYLDQTKDFRTSIFENQK</sequence>
<dbReference type="PROSITE" id="PS50847">
    <property type="entry name" value="GRAM_POS_ANCHORING"/>
    <property type="match status" value="1"/>
</dbReference>
<dbReference type="GO" id="GO:0008237">
    <property type="term" value="F:metallopeptidase activity"/>
    <property type="evidence" value="ECO:0007669"/>
    <property type="project" value="UniProtKB-KW"/>
</dbReference>
<evidence type="ECO:0000256" key="15">
    <source>
        <dbReference type="ARBA" id="ARBA00023136"/>
    </source>
</evidence>
<dbReference type="SMART" id="SM01208">
    <property type="entry name" value="G5"/>
    <property type="match status" value="1"/>
</dbReference>
<keyword evidence="8" id="KW-0479">Metal-binding</keyword>
<evidence type="ECO:0000256" key="13">
    <source>
        <dbReference type="ARBA" id="ARBA00023049"/>
    </source>
</evidence>
<dbReference type="EMBL" id="RJMR01000003">
    <property type="protein sequence ID" value="RSI25697.1"/>
    <property type="molecule type" value="Genomic_DNA"/>
</dbReference>
<dbReference type="NCBIfam" id="TIGR01168">
    <property type="entry name" value="YSIRK_signal"/>
    <property type="match status" value="1"/>
</dbReference>
<evidence type="ECO:0000259" key="19">
    <source>
        <dbReference type="PROSITE" id="PS51109"/>
    </source>
</evidence>
<evidence type="ECO:0000256" key="14">
    <source>
        <dbReference type="ARBA" id="ARBA00023088"/>
    </source>
</evidence>
<evidence type="ECO:0000256" key="2">
    <source>
        <dbReference type="ARBA" id="ARBA00004141"/>
    </source>
</evidence>
<comment type="cofactor">
    <cofactor evidence="1">
        <name>Zn(2+)</name>
        <dbReference type="ChEBI" id="CHEBI:29105"/>
    </cofactor>
</comment>
<evidence type="ECO:0000259" key="18">
    <source>
        <dbReference type="PROSITE" id="PS50847"/>
    </source>
</evidence>
<feature type="domain" description="G5" evidence="19">
    <location>
        <begin position="256"/>
        <end position="335"/>
    </location>
</feature>
<evidence type="ECO:0000256" key="8">
    <source>
        <dbReference type="ARBA" id="ARBA00022723"/>
    </source>
</evidence>
<feature type="transmembrane region" description="Helical" evidence="17">
    <location>
        <begin position="107"/>
        <end position="124"/>
    </location>
</feature>
<dbReference type="GO" id="GO:0046872">
    <property type="term" value="F:metal ion binding"/>
    <property type="evidence" value="ECO:0007669"/>
    <property type="project" value="UniProtKB-KW"/>
</dbReference>
<dbReference type="NCBIfam" id="TIGR01167">
    <property type="entry name" value="LPXTG_anchor"/>
    <property type="match status" value="1"/>
</dbReference>
<keyword evidence="15 17" id="KW-0472">Membrane</keyword>
<keyword evidence="7 17" id="KW-0812">Transmembrane</keyword>